<evidence type="ECO:0000313" key="2">
    <source>
        <dbReference type="Proteomes" id="UP001642360"/>
    </source>
</evidence>
<accession>A0ABC8RWL3</accession>
<keyword evidence="2" id="KW-1185">Reference proteome</keyword>
<dbReference type="EMBL" id="CAUOFW020001870">
    <property type="protein sequence ID" value="CAK9149369.1"/>
    <property type="molecule type" value="Genomic_DNA"/>
</dbReference>
<organism evidence="1 2">
    <name type="scientific">Ilex paraguariensis</name>
    <name type="common">yerba mate</name>
    <dbReference type="NCBI Taxonomy" id="185542"/>
    <lineage>
        <taxon>Eukaryota</taxon>
        <taxon>Viridiplantae</taxon>
        <taxon>Streptophyta</taxon>
        <taxon>Embryophyta</taxon>
        <taxon>Tracheophyta</taxon>
        <taxon>Spermatophyta</taxon>
        <taxon>Magnoliopsida</taxon>
        <taxon>eudicotyledons</taxon>
        <taxon>Gunneridae</taxon>
        <taxon>Pentapetalae</taxon>
        <taxon>asterids</taxon>
        <taxon>campanulids</taxon>
        <taxon>Aquifoliales</taxon>
        <taxon>Aquifoliaceae</taxon>
        <taxon>Ilex</taxon>
    </lineage>
</organism>
<evidence type="ECO:0000313" key="1">
    <source>
        <dbReference type="EMBL" id="CAK9149369.1"/>
    </source>
</evidence>
<protein>
    <submittedName>
        <fullName evidence="1">Uncharacterized protein</fullName>
    </submittedName>
</protein>
<name>A0ABC8RWL3_9AQUA</name>
<gene>
    <name evidence="1" type="ORF">ILEXP_LOCUS17412</name>
</gene>
<dbReference type="AlphaFoldDB" id="A0ABC8RWL3"/>
<reference evidence="1 2" key="1">
    <citation type="submission" date="2024-02" db="EMBL/GenBank/DDBJ databases">
        <authorList>
            <person name="Vignale AGUSTIN F."/>
            <person name="Sosa J E."/>
            <person name="Modenutti C."/>
        </authorList>
    </citation>
    <scope>NUCLEOTIDE SEQUENCE [LARGE SCALE GENOMIC DNA]</scope>
</reference>
<dbReference type="Proteomes" id="UP001642360">
    <property type="component" value="Unassembled WGS sequence"/>
</dbReference>
<proteinExistence type="predicted"/>
<sequence>MLVVLQVYGGKGEQTHRQIHLGGSAQQVALAKQRVDEYVYSQLIQKAGGQLSVSHEAGMVTTLPPAYASAATLPPVYATYTSSTANQPAPYFGQSFHASPV</sequence>
<comment type="caution">
    <text evidence="1">The sequence shown here is derived from an EMBL/GenBank/DDBJ whole genome shotgun (WGS) entry which is preliminary data.</text>
</comment>